<dbReference type="EMBL" id="CP042831">
    <property type="protein sequence ID" value="QEE48469.1"/>
    <property type="molecule type" value="Genomic_DNA"/>
</dbReference>
<proteinExistence type="predicted"/>
<accession>A0A5B9FQ57</accession>
<sequence>MKKLYSAIIILITFATYSQDITQAVTLPDVVPPSPTVAALMHFEEVPVDLHTGQPDISLPLYSKPLNSELSFSLALKYSSLGVRVSEHSGWTGTNWSLIAGGVISRTIRGGADELDKGPDGNGSYKIKGVYYNSDFWNYETLTDQEKSEFNWRVNGTSQHVYDTQPDLYQFSFMGMSGRFTINPQTRQPILLSQDQKLKIDIYFDLNDVNGNGNTNEIFKFAITDANGICYEFGNSTNPELACETSQTAVQTTLISQKNFGFDMPQPPVPEETVSAWHLTKISTTRDDMTSTTLASFTYNQSNEIYTTPWSVTINELKPDYATMYNFHLQNVTNVTNYFRPRQINKIMTVTTNTQKLKEVIFQDNTKLVFIPTAQGSHIENGGFYLDKIQLKQGSTVKRTFYLNYENLSNRLWLMNVNVDNTQNYSFEYYQRNNVGAYGDEPNVWGFTNADYSYGDNIYFKRAYEYGILNKITYPTGGVKKFYYEPNTFTYEGADKIFDYSSNPLNLNPQYYSNYFQATQQGSVSGGTITLTHEQEINVSATSNSEYFYVYLSNGSNSENIALAYLPGKITLPAGTYTVSVAPFISQITAPYQTQNLTVNITYATQKPINSGSYCSYLLGGGTRIGSITFEDPQDTGETVKKKIVYDYDFYESDDVFHFNFWESSGAVDAKMGSMYKDYYDSDPRYLYTNTSNSTVNFYNIKYHVRTKEPNVQLTKGGYVSYGKVRVYEAETDLITGNLPAHGYTEYEYTTAKDFPSPEKTFEYPYLSPPNLDYKRGLLVKKSVYAVENNLAKLVEQTIIDKDTDYDYIEGENIKSFDLIALECKHKVFYDKYVNYVNIFPEYPMICQSSSEPGIYSPCFTYDNCTEVAPFILSSQQIRPGRAELKKSTTTYYPDGSSNGITKTTTYTYNPENYQIASEAYTINEGSVLNEYKTVYEYPVGGYTSSLFDSSDVSAINKMVVLNIINKPITITSYKNGSVLQRVINKYKDFSSNQVLLSEVETLKNGSATIGEDRIIYTSYGPKNNIQDVFKYNSSNSGHISYIWAYNHTLPVAKINGIAYSLINPDKRDAVENASTESALRNALQDLQNSYLTEEIQISTFLTDPVKGVIETVDPRGYKLKYTYDILGRLTKVNDETGKIISEYEYKYRGIF</sequence>
<keyword evidence="2" id="KW-1185">Reference proteome</keyword>
<evidence type="ECO:0000313" key="1">
    <source>
        <dbReference type="EMBL" id="QEE48469.1"/>
    </source>
</evidence>
<dbReference type="KEGG" id="fak:FUA48_02425"/>
<dbReference type="RefSeq" id="WP_147581953.1">
    <property type="nucleotide sequence ID" value="NZ_CP042831.1"/>
</dbReference>
<dbReference type="InterPro" id="IPR031325">
    <property type="entry name" value="RHS_repeat"/>
</dbReference>
<name>A0A5B9FQ57_9FLAO</name>
<reference evidence="1 2" key="1">
    <citation type="submission" date="2019-08" db="EMBL/GenBank/DDBJ databases">
        <title>Flavobacterium alkalisoli sp. nov., isolated from rhizosphere soil of Suaeda salsa.</title>
        <authorList>
            <person name="Sun J.-Q."/>
            <person name="Xu L."/>
        </authorList>
    </citation>
    <scope>NUCLEOTIDE SEQUENCE [LARGE SCALE GENOMIC DNA]</scope>
    <source>
        <strain evidence="1 2">XS-5</strain>
    </source>
</reference>
<dbReference type="Proteomes" id="UP000321222">
    <property type="component" value="Chromosome"/>
</dbReference>
<protein>
    <submittedName>
        <fullName evidence="1">RHS repeat protein</fullName>
    </submittedName>
</protein>
<gene>
    <name evidence="1" type="ORF">FUA48_02425</name>
</gene>
<evidence type="ECO:0000313" key="2">
    <source>
        <dbReference type="Proteomes" id="UP000321222"/>
    </source>
</evidence>
<organism evidence="1 2">
    <name type="scientific">Flavobacterium alkalisoli</name>
    <dbReference type="NCBI Taxonomy" id="2602769"/>
    <lineage>
        <taxon>Bacteria</taxon>
        <taxon>Pseudomonadati</taxon>
        <taxon>Bacteroidota</taxon>
        <taxon>Flavobacteriia</taxon>
        <taxon>Flavobacteriales</taxon>
        <taxon>Flavobacteriaceae</taxon>
        <taxon>Flavobacterium</taxon>
    </lineage>
</organism>
<dbReference type="OrthoDB" id="9814627at2"/>
<dbReference type="Pfam" id="PF05593">
    <property type="entry name" value="RHS_repeat"/>
    <property type="match status" value="1"/>
</dbReference>
<dbReference type="AlphaFoldDB" id="A0A5B9FQ57"/>